<evidence type="ECO:0000256" key="5">
    <source>
        <dbReference type="ARBA" id="ARBA00022533"/>
    </source>
</evidence>
<evidence type="ECO:0000256" key="2">
    <source>
        <dbReference type="ARBA" id="ARBA00005180"/>
    </source>
</evidence>
<sequence length="225" mass="25184">MQSENSRIWLVELRASRASLSTYLVACLFFAYEATRDRLPTVAREVQTPLGPAAVQSIDDTQPIMNVPILRAGLAFAEQVTSILPSARIFHLGMSRNEETLLPSIYLNKLPAKFPDGCHIFLMDPMLATGGTMAAAVNLIEDHGANIEQITVTSAITCPPAIENLRQLFPGIRVYVAAVDHVLNEKRFMIPGLWRCWRPKLWDLANDLELERCSWAWAPGWLIQN</sequence>
<dbReference type="NCBIfam" id="NF001097">
    <property type="entry name" value="PRK00129.1"/>
    <property type="match status" value="1"/>
</dbReference>
<evidence type="ECO:0000256" key="6">
    <source>
        <dbReference type="ARBA" id="ARBA00022676"/>
    </source>
</evidence>
<name>A0A368RSZ7_SETIT</name>
<dbReference type="EC" id="2.4.2.9" evidence="4"/>
<evidence type="ECO:0000256" key="8">
    <source>
        <dbReference type="ARBA" id="ARBA00022741"/>
    </source>
</evidence>
<dbReference type="Gene3D" id="3.40.50.2020">
    <property type="match status" value="1"/>
</dbReference>
<dbReference type="SUPFAM" id="SSF53271">
    <property type="entry name" value="PRTase-like"/>
    <property type="match status" value="1"/>
</dbReference>
<evidence type="ECO:0000256" key="9">
    <source>
        <dbReference type="ARBA" id="ARBA00023134"/>
    </source>
</evidence>
<dbReference type="OrthoDB" id="106623at2759"/>
<dbReference type="InterPro" id="IPR000836">
    <property type="entry name" value="PRTase_dom"/>
</dbReference>
<gene>
    <name evidence="11" type="ORF">SETIT_7G074100v2</name>
</gene>
<evidence type="ECO:0000256" key="3">
    <source>
        <dbReference type="ARBA" id="ARBA00009516"/>
    </source>
</evidence>
<keyword evidence="6" id="KW-0328">Glycosyltransferase</keyword>
<dbReference type="GO" id="GO:0004845">
    <property type="term" value="F:uracil phosphoribosyltransferase activity"/>
    <property type="evidence" value="ECO:0007669"/>
    <property type="project" value="UniProtKB-EC"/>
</dbReference>
<keyword evidence="8" id="KW-0547">Nucleotide-binding</keyword>
<comment type="pathway">
    <text evidence="2">Pyrimidine metabolism; UMP biosynthesis via salvage pathway; UMP from uracil: step 1/1.</text>
</comment>
<dbReference type="Pfam" id="PF14681">
    <property type="entry name" value="UPRTase"/>
    <property type="match status" value="1"/>
</dbReference>
<dbReference type="EMBL" id="CM003534">
    <property type="protein sequence ID" value="RCV33312.1"/>
    <property type="molecule type" value="Genomic_DNA"/>
</dbReference>
<evidence type="ECO:0000256" key="7">
    <source>
        <dbReference type="ARBA" id="ARBA00022679"/>
    </source>
</evidence>
<protein>
    <recommendedName>
        <fullName evidence="4">uracil phosphoribosyltransferase</fullName>
        <ecNumber evidence="4">2.4.2.9</ecNumber>
    </recommendedName>
</protein>
<dbReference type="AlphaFoldDB" id="A0A368RSZ7"/>
<evidence type="ECO:0000313" key="11">
    <source>
        <dbReference type="EMBL" id="RCV33312.1"/>
    </source>
</evidence>
<dbReference type="GO" id="GO:0005525">
    <property type="term" value="F:GTP binding"/>
    <property type="evidence" value="ECO:0007669"/>
    <property type="project" value="UniProtKB-KW"/>
</dbReference>
<comment type="cofactor">
    <cofactor evidence="1">
        <name>Mg(2+)</name>
        <dbReference type="ChEBI" id="CHEBI:18420"/>
    </cofactor>
</comment>
<feature type="domain" description="Phosphoribosyltransferase" evidence="10">
    <location>
        <begin position="28"/>
        <end position="193"/>
    </location>
</feature>
<comment type="similarity">
    <text evidence="3">Belongs to the UPRTase family.</text>
</comment>
<dbReference type="PANTHER" id="PTHR32315">
    <property type="entry name" value="ADENINE PHOSPHORIBOSYLTRANSFERASE"/>
    <property type="match status" value="1"/>
</dbReference>
<dbReference type="PANTHER" id="PTHR32315:SF4">
    <property type="entry name" value="URACIL PHOSPHORIBOSYLTRANSFERASE, CHLOROPLASTIC"/>
    <property type="match status" value="1"/>
</dbReference>
<keyword evidence="5" id="KW-0021">Allosteric enzyme</keyword>
<reference evidence="11" key="2">
    <citation type="submission" date="2015-07" db="EMBL/GenBank/DDBJ databases">
        <authorList>
            <person name="Noorani M."/>
        </authorList>
    </citation>
    <scope>NUCLEOTIDE SEQUENCE</scope>
    <source>
        <strain evidence="11">Yugu1</strain>
    </source>
</reference>
<dbReference type="CDD" id="cd06223">
    <property type="entry name" value="PRTases_typeI"/>
    <property type="match status" value="1"/>
</dbReference>
<dbReference type="STRING" id="4555.A0A368RSZ7"/>
<evidence type="ECO:0000256" key="1">
    <source>
        <dbReference type="ARBA" id="ARBA00001946"/>
    </source>
</evidence>
<dbReference type="InterPro" id="IPR050054">
    <property type="entry name" value="UPRTase/APRTase"/>
</dbReference>
<proteinExistence type="inferred from homology"/>
<keyword evidence="9" id="KW-0342">GTP-binding</keyword>
<reference evidence="11" key="1">
    <citation type="journal article" date="2012" name="Nat. Biotechnol.">
        <title>Reference genome sequence of the model plant Setaria.</title>
        <authorList>
            <person name="Bennetzen J.L."/>
            <person name="Schmutz J."/>
            <person name="Wang H."/>
            <person name="Percifield R."/>
            <person name="Hawkins J."/>
            <person name="Pontaroli A.C."/>
            <person name="Estep M."/>
            <person name="Feng L."/>
            <person name="Vaughn J.N."/>
            <person name="Grimwood J."/>
            <person name="Jenkins J."/>
            <person name="Barry K."/>
            <person name="Lindquist E."/>
            <person name="Hellsten U."/>
            <person name="Deshpande S."/>
            <person name="Wang X."/>
            <person name="Wu X."/>
            <person name="Mitros T."/>
            <person name="Triplett J."/>
            <person name="Yang X."/>
            <person name="Ye C.Y."/>
            <person name="Mauro-Herrera M."/>
            <person name="Wang L."/>
            <person name="Li P."/>
            <person name="Sharma M."/>
            <person name="Sharma R."/>
            <person name="Ronald P.C."/>
            <person name="Panaud O."/>
            <person name="Kellogg E.A."/>
            <person name="Brutnell T.P."/>
            <person name="Doust A.N."/>
            <person name="Tuskan G.A."/>
            <person name="Rokhsar D."/>
            <person name="Devos K.M."/>
        </authorList>
    </citation>
    <scope>NUCLEOTIDE SEQUENCE [LARGE SCALE GENOMIC DNA]</scope>
    <source>
        <strain evidence="11">Yugu1</strain>
    </source>
</reference>
<dbReference type="InterPro" id="IPR029057">
    <property type="entry name" value="PRTase-like"/>
</dbReference>
<keyword evidence="7" id="KW-0808">Transferase</keyword>
<organism evidence="11">
    <name type="scientific">Setaria italica</name>
    <name type="common">Foxtail millet</name>
    <name type="synonym">Panicum italicum</name>
    <dbReference type="NCBI Taxonomy" id="4555"/>
    <lineage>
        <taxon>Eukaryota</taxon>
        <taxon>Viridiplantae</taxon>
        <taxon>Streptophyta</taxon>
        <taxon>Embryophyta</taxon>
        <taxon>Tracheophyta</taxon>
        <taxon>Spermatophyta</taxon>
        <taxon>Magnoliopsida</taxon>
        <taxon>Liliopsida</taxon>
        <taxon>Poales</taxon>
        <taxon>Poaceae</taxon>
        <taxon>PACMAD clade</taxon>
        <taxon>Panicoideae</taxon>
        <taxon>Panicodae</taxon>
        <taxon>Paniceae</taxon>
        <taxon>Cenchrinae</taxon>
        <taxon>Setaria</taxon>
    </lineage>
</organism>
<accession>A0A368RSZ7</accession>
<evidence type="ECO:0000256" key="4">
    <source>
        <dbReference type="ARBA" id="ARBA00011894"/>
    </source>
</evidence>
<evidence type="ECO:0000259" key="10">
    <source>
        <dbReference type="Pfam" id="PF14681"/>
    </source>
</evidence>